<feature type="transmembrane region" description="Helical" evidence="1">
    <location>
        <begin position="13"/>
        <end position="32"/>
    </location>
</feature>
<dbReference type="CDD" id="cd22997">
    <property type="entry name" value="GT_LH"/>
    <property type="match status" value="1"/>
</dbReference>
<organism evidence="2 3">
    <name type="scientific">Achlya hypogyna</name>
    <name type="common">Oomycete</name>
    <name type="synonym">Protoachlya hypogyna</name>
    <dbReference type="NCBI Taxonomy" id="1202772"/>
    <lineage>
        <taxon>Eukaryota</taxon>
        <taxon>Sar</taxon>
        <taxon>Stramenopiles</taxon>
        <taxon>Oomycota</taxon>
        <taxon>Saprolegniomycetes</taxon>
        <taxon>Saprolegniales</taxon>
        <taxon>Achlyaceae</taxon>
        <taxon>Achlya</taxon>
    </lineage>
</organism>
<keyword evidence="1" id="KW-0812">Transmembrane</keyword>
<dbReference type="AlphaFoldDB" id="A0A1V9ZDY8"/>
<comment type="caution">
    <text evidence="2">The sequence shown here is derived from an EMBL/GenBank/DDBJ whole genome shotgun (WGS) entry which is preliminary data.</text>
</comment>
<accession>A0A1V9ZDY8</accession>
<keyword evidence="1" id="KW-1133">Transmembrane helix</keyword>
<sequence length="398" mass="44458">MTTAATTVTAMKAAFAVVLLMSIFMLSSVMMFSRQDKLAVPPPAAARMRQNDEFRPRELRFLTLADLVRGEICVMASKLFSHGYPMDVLAWNHSTTFFDGTSCGPPCSAEKNGEFRHGQQKKLHWLLHYFVHSPDLHDDDLVLYNDAWDVVVQNDPSVLPHLFLKHTGGVRGVIFNSEPSCGDSFTLPSDYARTLRESFFEVRLDMSYPPRKIRGDNICNLIAAKTAINSKVAGPNWSLGSGGILGDVKSIRAFLLRVDQVRREQEALAATGVSVAFEGDQVAFQLAYVRFPEINAKVDTSGEIFLVVSYLVAEGDLEFFNPKTGCEVGFMKSNRPSTLSWFQGPPVFLHFPGDFKSMFPSCERLAAEHVRDLHPGKYFVDVDRKTKVKIHDVCSNFS</sequence>
<keyword evidence="1" id="KW-0472">Membrane</keyword>
<gene>
    <name evidence="2" type="ORF">ACHHYP_17198</name>
</gene>
<evidence type="ECO:0000313" key="3">
    <source>
        <dbReference type="Proteomes" id="UP000243579"/>
    </source>
</evidence>
<evidence type="ECO:0000256" key="1">
    <source>
        <dbReference type="SAM" id="Phobius"/>
    </source>
</evidence>
<name>A0A1V9ZDY8_ACHHY</name>
<proteinExistence type="predicted"/>
<reference evidence="2 3" key="1">
    <citation type="journal article" date="2014" name="Genome Biol. Evol.">
        <title>The secreted proteins of Achlya hypogyna and Thraustotheca clavata identify the ancestral oomycete secretome and reveal gene acquisitions by horizontal gene transfer.</title>
        <authorList>
            <person name="Misner I."/>
            <person name="Blouin N."/>
            <person name="Leonard G."/>
            <person name="Richards T.A."/>
            <person name="Lane C.E."/>
        </authorList>
    </citation>
    <scope>NUCLEOTIDE SEQUENCE [LARGE SCALE GENOMIC DNA]</scope>
    <source>
        <strain evidence="2 3">ATCC 48635</strain>
    </source>
</reference>
<dbReference type="Proteomes" id="UP000243579">
    <property type="component" value="Unassembled WGS sequence"/>
</dbReference>
<evidence type="ECO:0000313" key="2">
    <source>
        <dbReference type="EMBL" id="OQR96040.1"/>
    </source>
</evidence>
<dbReference type="EMBL" id="JNBR01000156">
    <property type="protein sequence ID" value="OQR96040.1"/>
    <property type="molecule type" value="Genomic_DNA"/>
</dbReference>
<dbReference type="OrthoDB" id="69177at2759"/>
<keyword evidence="3" id="KW-1185">Reference proteome</keyword>
<protein>
    <submittedName>
        <fullName evidence="2">Uncharacterized protein</fullName>
    </submittedName>
</protein>